<evidence type="ECO:0000256" key="1">
    <source>
        <dbReference type="ARBA" id="ARBA00004167"/>
    </source>
</evidence>
<evidence type="ECO:0000256" key="5">
    <source>
        <dbReference type="ARBA" id="ARBA00023136"/>
    </source>
</evidence>
<evidence type="ECO:0000256" key="4">
    <source>
        <dbReference type="ARBA" id="ARBA00022679"/>
    </source>
</evidence>
<dbReference type="GO" id="GO:0016757">
    <property type="term" value="F:glycosyltransferase activity"/>
    <property type="evidence" value="ECO:0007669"/>
    <property type="project" value="UniProtKB-UniRule"/>
</dbReference>
<comment type="subcellular location">
    <subcellularLocation>
        <location evidence="1">Membrane</location>
        <topology evidence="1">Single-pass membrane protein</topology>
    </subcellularLocation>
</comment>
<evidence type="ECO:0000313" key="7">
    <source>
        <dbReference type="Proteomes" id="UP000095287"/>
    </source>
</evidence>
<dbReference type="EC" id="2.4.1.-" evidence="6"/>
<dbReference type="Pfam" id="PF01697">
    <property type="entry name" value="Glyco_transf_92"/>
    <property type="match status" value="1"/>
</dbReference>
<dbReference type="GO" id="GO:0016020">
    <property type="term" value="C:membrane"/>
    <property type="evidence" value="ECO:0007669"/>
    <property type="project" value="UniProtKB-SubCell"/>
</dbReference>
<name>A0A1I7ZF79_9BILA</name>
<evidence type="ECO:0000256" key="3">
    <source>
        <dbReference type="ARBA" id="ARBA00022676"/>
    </source>
</evidence>
<evidence type="ECO:0000313" key="8">
    <source>
        <dbReference type="WBParaSite" id="L893_g25837.t1"/>
    </source>
</evidence>
<evidence type="ECO:0000256" key="6">
    <source>
        <dbReference type="RuleBase" id="RU366017"/>
    </source>
</evidence>
<organism evidence="7 8">
    <name type="scientific">Steinernema glaseri</name>
    <dbReference type="NCBI Taxonomy" id="37863"/>
    <lineage>
        <taxon>Eukaryota</taxon>
        <taxon>Metazoa</taxon>
        <taxon>Ecdysozoa</taxon>
        <taxon>Nematoda</taxon>
        <taxon>Chromadorea</taxon>
        <taxon>Rhabditida</taxon>
        <taxon>Tylenchina</taxon>
        <taxon>Panagrolaimomorpha</taxon>
        <taxon>Strongyloidoidea</taxon>
        <taxon>Steinernematidae</taxon>
        <taxon>Steinernema</taxon>
    </lineage>
</organism>
<keyword evidence="3 6" id="KW-0328">Glycosyltransferase</keyword>
<proteinExistence type="inferred from homology"/>
<comment type="similarity">
    <text evidence="2 6">Belongs to the glycosyltransferase 92 family.</text>
</comment>
<dbReference type="Proteomes" id="UP000095287">
    <property type="component" value="Unplaced"/>
</dbReference>
<sequence length="292" mass="33699">MPRSRRLLSLVLFSVVVLSFFGLFSSWKRRILEDRDSRGRDDSLALGILDKLGNSKNGTKFLIRVDPSIRGEATIHRVQNRCSSCFWNPHVIEARFDGMNLSSVTALEAGVYWKGRFAFLPYAELRRAKRKALCVEPLFWFSDLRTMMKLLKQAKQERDVDVFATMKKVLKQAKQEGDVDIFVYLHSVSTEVWRLLRSYEREGVVVRIPFDVQNPQVRMDLSSWNALALKDCRLRASNYTEVEKISLASSRSSSECFAGCFNPSSSTCSSAFFDAEDEWMFVEQREHPYFVL</sequence>
<keyword evidence="5" id="KW-0472">Membrane</keyword>
<dbReference type="InterPro" id="IPR008166">
    <property type="entry name" value="Glyco_transf_92"/>
</dbReference>
<reference evidence="8" key="1">
    <citation type="submission" date="2016-11" db="UniProtKB">
        <authorList>
            <consortium name="WormBaseParasite"/>
        </authorList>
    </citation>
    <scope>IDENTIFICATION</scope>
</reference>
<protein>
    <recommendedName>
        <fullName evidence="6">Glycosyltransferase family 92 protein</fullName>
        <ecNumber evidence="6">2.4.1.-</ecNumber>
    </recommendedName>
</protein>
<keyword evidence="4 6" id="KW-0808">Transferase</keyword>
<dbReference type="WBParaSite" id="L893_g25837.t1">
    <property type="protein sequence ID" value="L893_g25837.t1"/>
    <property type="gene ID" value="L893_g25837"/>
</dbReference>
<accession>A0A1I7ZF79</accession>
<keyword evidence="7" id="KW-1185">Reference proteome</keyword>
<evidence type="ECO:0000256" key="2">
    <source>
        <dbReference type="ARBA" id="ARBA00007647"/>
    </source>
</evidence>
<dbReference type="AlphaFoldDB" id="A0A1I7ZF79"/>